<dbReference type="AlphaFoldDB" id="F1T7Y9"/>
<dbReference type="PANTHER" id="PTHR30349:SF41">
    <property type="entry name" value="INTEGRASE_RECOMBINASE PROTEIN MJ0367-RELATED"/>
    <property type="match status" value="1"/>
</dbReference>
<keyword evidence="2 4" id="KW-0238">DNA-binding</keyword>
<evidence type="ECO:0000259" key="6">
    <source>
        <dbReference type="PROSITE" id="PS51900"/>
    </source>
</evidence>
<dbReference type="InterPro" id="IPR013762">
    <property type="entry name" value="Integrase-like_cat_sf"/>
</dbReference>
<organism evidence="7 8">
    <name type="scientific">Ruminiclostridium papyrosolvens DSM 2782</name>
    <dbReference type="NCBI Taxonomy" id="588581"/>
    <lineage>
        <taxon>Bacteria</taxon>
        <taxon>Bacillati</taxon>
        <taxon>Bacillota</taxon>
        <taxon>Clostridia</taxon>
        <taxon>Eubacteriales</taxon>
        <taxon>Oscillospiraceae</taxon>
        <taxon>Ruminiclostridium</taxon>
    </lineage>
</organism>
<dbReference type="GO" id="GO:0003677">
    <property type="term" value="F:DNA binding"/>
    <property type="evidence" value="ECO:0007669"/>
    <property type="project" value="UniProtKB-UniRule"/>
</dbReference>
<evidence type="ECO:0000256" key="1">
    <source>
        <dbReference type="ARBA" id="ARBA00008857"/>
    </source>
</evidence>
<feature type="domain" description="Core-binding (CB)" evidence="6">
    <location>
        <begin position="193"/>
        <end position="280"/>
    </location>
</feature>
<dbReference type="GO" id="GO:0006310">
    <property type="term" value="P:DNA recombination"/>
    <property type="evidence" value="ECO:0007669"/>
    <property type="project" value="UniProtKB-KW"/>
</dbReference>
<dbReference type="PROSITE" id="PS51898">
    <property type="entry name" value="TYR_RECOMBINASE"/>
    <property type="match status" value="1"/>
</dbReference>
<evidence type="ECO:0000256" key="2">
    <source>
        <dbReference type="ARBA" id="ARBA00023125"/>
    </source>
</evidence>
<dbReference type="Gene3D" id="1.10.443.10">
    <property type="entry name" value="Intergrase catalytic core"/>
    <property type="match status" value="1"/>
</dbReference>
<dbReference type="EMBL" id="ACXX02000001">
    <property type="protein sequence ID" value="EGD49587.1"/>
    <property type="molecule type" value="Genomic_DNA"/>
</dbReference>
<dbReference type="STRING" id="588581.Cpap_4025"/>
<keyword evidence="3" id="KW-0233">DNA recombination</keyword>
<protein>
    <submittedName>
        <fullName evidence="7">Integrase family protein</fullName>
    </submittedName>
</protein>
<name>F1T7Y9_9FIRM</name>
<dbReference type="Pfam" id="PF00589">
    <property type="entry name" value="Phage_integrase"/>
    <property type="match status" value="1"/>
</dbReference>
<evidence type="ECO:0000256" key="4">
    <source>
        <dbReference type="PROSITE-ProRule" id="PRU01248"/>
    </source>
</evidence>
<keyword evidence="8" id="KW-1185">Reference proteome</keyword>
<dbReference type="PANTHER" id="PTHR30349">
    <property type="entry name" value="PHAGE INTEGRASE-RELATED"/>
    <property type="match status" value="1"/>
</dbReference>
<reference evidence="7" key="1">
    <citation type="submission" date="2009-07" db="EMBL/GenBank/DDBJ databases">
        <authorList>
            <consortium name="US DOE Joint Genome Institute (JGI-PGF)"/>
            <person name="Lucas S."/>
            <person name="Copeland A."/>
            <person name="Lapidus A."/>
            <person name="Glavina del Rio T."/>
            <person name="Tice H."/>
            <person name="Bruce D."/>
            <person name="Goodwin L."/>
            <person name="Pitluck S."/>
            <person name="Larimer F."/>
            <person name="Land M.L."/>
            <person name="Mouttaki H."/>
            <person name="He Z."/>
            <person name="Zhou J."/>
            <person name="Hemme C.L."/>
        </authorList>
    </citation>
    <scope>NUCLEOTIDE SEQUENCE</scope>
    <source>
        <strain evidence="7">DSM 2782</strain>
    </source>
</reference>
<dbReference type="InterPro" id="IPR011010">
    <property type="entry name" value="DNA_brk_join_enz"/>
</dbReference>
<dbReference type="Proteomes" id="UP000003860">
    <property type="component" value="Unassembled WGS sequence"/>
</dbReference>
<evidence type="ECO:0000256" key="3">
    <source>
        <dbReference type="ARBA" id="ARBA00023172"/>
    </source>
</evidence>
<dbReference type="eggNOG" id="COG0582">
    <property type="taxonomic scope" value="Bacteria"/>
</dbReference>
<sequence length="653" mass="76703">MLKISYQPIEVEANKLIAELDGYWLENDIWDINSPIFDKYRPEKLHKKTSVINFSKLSSGVKEEIKYFLMINITSQKMSLNLAIHYGLHLSRFSRFVKTHYPKMLSLTEVSPEKLKRQWTTYLISEGAKINKAGKLSNSYYESMVNQLIKIVFDFYDTRNEFEKDIWDCRKIPGARIGITNTGFLLDFLKIPMQFRDLAKRYLKVRIVSRSWDQCYIDLQSLKLFFTFFVKNYPSITTLTDLNRNDFENYLAWFKNYTKGMEKTHIAYFVSLKLFISYIQMADYPEAPVKDISKLIFDEDFPKKKIKADENIKYIPEGVIIQLEKNFSKIEPADCIPIVILLRISGWRISDILNLKYNECLQKTSQGWYLCGDIVKTEVMGHRIPITDEVAAIVKVLIEEVKQKSTKQNNPHKLLFVRLKGRRIGKPPIRSYIIDALNRLANKYEIVDDQGKIFKFANHAFRHTKAMELINNGMNLLHVQKWMAHASPEMTLRYARILDTTMRKSWEEVARQGIFKIDDTGNIKKIDISDIENENVIEWEYIRYNLDAVRMPLGYCMKPKKQECHTQLNPCLTCRNLCTTAEFIPQYEFEICETKALIERGKMQNRTVWVEKNQALLEKYETVLEVLKTGCLYHKAGKKGREFVGEERKNDSF</sequence>
<comment type="similarity">
    <text evidence="1">Belongs to the 'phage' integrase family.</text>
</comment>
<evidence type="ECO:0000313" key="7">
    <source>
        <dbReference type="EMBL" id="EGD49587.1"/>
    </source>
</evidence>
<dbReference type="InterPro" id="IPR050090">
    <property type="entry name" value="Tyrosine_recombinase_XerCD"/>
</dbReference>
<proteinExistence type="inferred from homology"/>
<comment type="caution">
    <text evidence="7">The sequence shown here is derived from an EMBL/GenBank/DDBJ whole genome shotgun (WGS) entry which is preliminary data.</text>
</comment>
<reference evidence="7" key="2">
    <citation type="submission" date="2011-01" db="EMBL/GenBank/DDBJ databases">
        <title>The Non-contiguous Finished genome of Clostridium papyrosolvens.</title>
        <authorList>
            <person name="Lucas S."/>
            <person name="Copeland A."/>
            <person name="Lapidus A."/>
            <person name="Cheng J.-F."/>
            <person name="Goodwin L."/>
            <person name="Pitluck S."/>
            <person name="Misra M."/>
            <person name="Chertkov O."/>
            <person name="Detter J.C."/>
            <person name="Han C."/>
            <person name="Tapia R."/>
            <person name="Land M."/>
            <person name="Hauser L."/>
            <person name="Kyrpides N."/>
            <person name="Ivanova N."/>
            <person name="Pagani I."/>
            <person name="Mouttaki H."/>
            <person name="He Z."/>
            <person name="Zhou J."/>
            <person name="Hemme C.L."/>
            <person name="Woyke T."/>
        </authorList>
    </citation>
    <scope>NUCLEOTIDE SEQUENCE [LARGE SCALE GENOMIC DNA]</scope>
    <source>
        <strain evidence="7">DSM 2782</strain>
    </source>
</reference>
<feature type="domain" description="Tyr recombinase" evidence="5">
    <location>
        <begin position="310"/>
        <end position="507"/>
    </location>
</feature>
<gene>
    <name evidence="7" type="ORF">Cpap_4025</name>
</gene>
<dbReference type="SUPFAM" id="SSF56349">
    <property type="entry name" value="DNA breaking-rejoining enzymes"/>
    <property type="match status" value="1"/>
</dbReference>
<accession>F1T7Y9</accession>
<dbReference type="PROSITE" id="PS51900">
    <property type="entry name" value="CB"/>
    <property type="match status" value="1"/>
</dbReference>
<dbReference type="OrthoDB" id="568347at2"/>
<dbReference type="RefSeq" id="WP_004616417.1">
    <property type="nucleotide sequence ID" value="NZ_ACXX02000001.1"/>
</dbReference>
<dbReference type="GO" id="GO:0015074">
    <property type="term" value="P:DNA integration"/>
    <property type="evidence" value="ECO:0007669"/>
    <property type="project" value="InterPro"/>
</dbReference>
<evidence type="ECO:0000313" key="8">
    <source>
        <dbReference type="Proteomes" id="UP000003860"/>
    </source>
</evidence>
<dbReference type="InterPro" id="IPR044068">
    <property type="entry name" value="CB"/>
</dbReference>
<dbReference type="InterPro" id="IPR002104">
    <property type="entry name" value="Integrase_catalytic"/>
</dbReference>
<evidence type="ECO:0000259" key="5">
    <source>
        <dbReference type="PROSITE" id="PS51898"/>
    </source>
</evidence>